<reference evidence="1 2" key="1">
    <citation type="journal article" date="2018" name="Int. J. Syst. Evol. Microbiol.">
        <title>Pseudooceanicola lipolyticus sp. nov., a marine alphaproteobacterium, reclassification of Oceanicola flagellatus as Pseudooceanicola flagellatus comb. nov. and emended description of the genus Pseudooceanicola.</title>
        <authorList>
            <person name="Huang M.-M."/>
            <person name="Guo L.-L."/>
            <person name="Wu Y.-H."/>
            <person name="Lai Q.-L."/>
            <person name="Shao Z.-Z."/>
            <person name="Wang C.-S."/>
            <person name="Wu M."/>
            <person name="Xu X.-W."/>
        </authorList>
    </citation>
    <scope>NUCLEOTIDE SEQUENCE [LARGE SCALE GENOMIC DNA]</scope>
    <source>
        <strain evidence="1 2">157</strain>
    </source>
</reference>
<feature type="non-terminal residue" evidence="1">
    <location>
        <position position="1"/>
    </location>
</feature>
<sequence length="172" mass="19168">AFDFCLFQHHDSRAATERRWGQMPWDQALWRAAGVETGALSPVSTPAATQLVQTANYPWNKIYRTGFLRDHGIGCSEIAQHEDVELHWRSFLRARNILASDRVCAVHFVAPGGGRLTNHTGPARLEVFAPLARLAAEIAQAGDSPFALPFYRFALGLCAWIEGNLRPEFHDA</sequence>
<keyword evidence="1" id="KW-0808">Transferase</keyword>
<name>A0A2M8ISX7_9RHOB</name>
<dbReference type="AlphaFoldDB" id="A0A2M8ISX7"/>
<evidence type="ECO:0000313" key="2">
    <source>
        <dbReference type="Proteomes" id="UP000231553"/>
    </source>
</evidence>
<accession>A0A2M8ISX7</accession>
<gene>
    <name evidence="1" type="ORF">CVM52_26465</name>
</gene>
<protein>
    <submittedName>
        <fullName evidence="1">Glycosyl transferase</fullName>
    </submittedName>
</protein>
<keyword evidence="2" id="KW-1185">Reference proteome</keyword>
<evidence type="ECO:0000313" key="1">
    <source>
        <dbReference type="EMBL" id="PJE26556.1"/>
    </source>
</evidence>
<organism evidence="1 2">
    <name type="scientific">Pseudooceanicola lipolyticus</name>
    <dbReference type="NCBI Taxonomy" id="2029104"/>
    <lineage>
        <taxon>Bacteria</taxon>
        <taxon>Pseudomonadati</taxon>
        <taxon>Pseudomonadota</taxon>
        <taxon>Alphaproteobacteria</taxon>
        <taxon>Rhodobacterales</taxon>
        <taxon>Paracoccaceae</taxon>
        <taxon>Pseudooceanicola</taxon>
    </lineage>
</organism>
<proteinExistence type="predicted"/>
<dbReference type="EMBL" id="PGTB01000438">
    <property type="protein sequence ID" value="PJE26556.1"/>
    <property type="molecule type" value="Genomic_DNA"/>
</dbReference>
<dbReference type="GO" id="GO:0016740">
    <property type="term" value="F:transferase activity"/>
    <property type="evidence" value="ECO:0007669"/>
    <property type="project" value="UniProtKB-KW"/>
</dbReference>
<comment type="caution">
    <text evidence="1">The sequence shown here is derived from an EMBL/GenBank/DDBJ whole genome shotgun (WGS) entry which is preliminary data.</text>
</comment>
<feature type="non-terminal residue" evidence="1">
    <location>
        <position position="172"/>
    </location>
</feature>
<dbReference type="Proteomes" id="UP000231553">
    <property type="component" value="Unassembled WGS sequence"/>
</dbReference>